<feature type="compositionally biased region" description="Basic and acidic residues" evidence="1">
    <location>
        <begin position="257"/>
        <end position="270"/>
    </location>
</feature>
<gene>
    <name evidence="2" type="ORF">N5C05_04715</name>
</gene>
<organism evidence="2 3">
    <name type="scientific">Aquipseudomonas alcaligenes</name>
    <name type="common">Pseudomonas alcaligenes</name>
    <dbReference type="NCBI Taxonomy" id="43263"/>
    <lineage>
        <taxon>Bacteria</taxon>
        <taxon>Pseudomonadati</taxon>
        <taxon>Pseudomonadota</taxon>
        <taxon>Gammaproteobacteria</taxon>
        <taxon>Pseudomonadales</taxon>
        <taxon>Pseudomonadaceae</taxon>
        <taxon>Aquipseudomonas</taxon>
    </lineage>
</organism>
<evidence type="ECO:0000313" key="3">
    <source>
        <dbReference type="Proteomes" id="UP001158730"/>
    </source>
</evidence>
<dbReference type="EMBL" id="JAOBYN010000003">
    <property type="protein sequence ID" value="MDH1054062.1"/>
    <property type="molecule type" value="Genomic_DNA"/>
</dbReference>
<reference evidence="2" key="1">
    <citation type="submission" date="2022-09" db="EMBL/GenBank/DDBJ databases">
        <title>Intensive care unit water sources are persistently colonized with multi-drug resistant bacteria and are the site of extensive horizontal gene transfer of antibiotic resistance genes.</title>
        <authorList>
            <person name="Diorio-Toth L."/>
        </authorList>
    </citation>
    <scope>NUCLEOTIDE SEQUENCE</scope>
    <source>
        <strain evidence="2">GD03990</strain>
    </source>
</reference>
<dbReference type="RefSeq" id="WP_280053092.1">
    <property type="nucleotide sequence ID" value="NZ_JAOBYN010000003.1"/>
</dbReference>
<name>A0AA42SVB7_AQUAC</name>
<feature type="region of interest" description="Disordered" evidence="1">
    <location>
        <begin position="246"/>
        <end position="270"/>
    </location>
</feature>
<accession>A0AA42SVB7</accession>
<evidence type="ECO:0000313" key="2">
    <source>
        <dbReference type="EMBL" id="MDH1054062.1"/>
    </source>
</evidence>
<dbReference type="Proteomes" id="UP001158730">
    <property type="component" value="Unassembled WGS sequence"/>
</dbReference>
<sequence>MKRLALIGGGAAVVLTATYFGLSAYSSKQAEKRLEDWVYDMELDDKLSWSSVSASPFGGSVSIAGLELDSGADEPALRIAKVTLSELVDSDERSQARLRFQGIEAGREALSGLSSLSRMAGGNLGRAAHSFAPALNSGLMTLKPFDAELFVNVDDEDGSLESEVFIGLPEMFDSRISYRLDNQRDLNRTLRRLPDDLAEAEGLYQVLAQLEALDESLKRAEIGRITLSIQDRGMLARSIALQQRYNTPLDPTAGDAEGQRQKHYERQVERGVKQCESDELGRGLDNVCELLEQVLLGKVDGVELNIAPDEPVRLLDLAKLDSPRAAKRLVERLNPQLSGL</sequence>
<dbReference type="AlphaFoldDB" id="A0AA42SVB7"/>
<evidence type="ECO:0000256" key="1">
    <source>
        <dbReference type="SAM" id="MobiDB-lite"/>
    </source>
</evidence>
<comment type="caution">
    <text evidence="2">The sequence shown here is derived from an EMBL/GenBank/DDBJ whole genome shotgun (WGS) entry which is preliminary data.</text>
</comment>
<proteinExistence type="predicted"/>
<protein>
    <submittedName>
        <fullName evidence="2">Uncharacterized protein</fullName>
    </submittedName>
</protein>